<organism evidence="2 3">
    <name type="scientific">Xiphophorus maculatus</name>
    <name type="common">Southern platyfish</name>
    <name type="synonym">Platypoecilus maculatus</name>
    <dbReference type="NCBI Taxonomy" id="8083"/>
    <lineage>
        <taxon>Eukaryota</taxon>
        <taxon>Metazoa</taxon>
        <taxon>Chordata</taxon>
        <taxon>Craniata</taxon>
        <taxon>Vertebrata</taxon>
        <taxon>Euteleostomi</taxon>
        <taxon>Actinopterygii</taxon>
        <taxon>Neopterygii</taxon>
        <taxon>Teleostei</taxon>
        <taxon>Neoteleostei</taxon>
        <taxon>Acanthomorphata</taxon>
        <taxon>Ovalentaria</taxon>
        <taxon>Atherinomorphae</taxon>
        <taxon>Cyprinodontiformes</taxon>
        <taxon>Poeciliidae</taxon>
        <taxon>Poeciliinae</taxon>
        <taxon>Xiphophorus</taxon>
    </lineage>
</organism>
<dbReference type="PANTHER" id="PTHR15071">
    <property type="entry name" value="MANNOSE-6-PHOSPHATE RECEPTOR FAMILY MEMBER"/>
    <property type="match status" value="1"/>
</dbReference>
<name>A0A3B5Q9T7_XIPMA</name>
<evidence type="ECO:0000313" key="2">
    <source>
        <dbReference type="Ensembl" id="ENSXMAP00000027657.1"/>
    </source>
</evidence>
<reference evidence="3" key="2">
    <citation type="journal article" date="2013" name="Nat. Genet.">
        <title>The genome of the platyfish, Xiphophorus maculatus, provides insights into evolutionary adaptation and several complex traits.</title>
        <authorList>
            <person name="Schartl M."/>
            <person name="Walter R.B."/>
            <person name="Shen Y."/>
            <person name="Garcia T."/>
            <person name="Catchen J."/>
            <person name="Amores A."/>
            <person name="Braasch I."/>
            <person name="Chalopin D."/>
            <person name="Volff J.N."/>
            <person name="Lesch K.P."/>
            <person name="Bisazza A."/>
            <person name="Minx P."/>
            <person name="Hillier L."/>
            <person name="Wilson R.K."/>
            <person name="Fuerstenberg S."/>
            <person name="Boore J."/>
            <person name="Searle S."/>
            <person name="Postlethwait J.H."/>
            <person name="Warren W.C."/>
        </authorList>
    </citation>
    <scope>NUCLEOTIDE SEQUENCE [LARGE SCALE GENOMIC DNA]</scope>
    <source>
        <strain evidence="3">JP 163 A</strain>
    </source>
</reference>
<keyword evidence="3" id="KW-1185">Reference proteome</keyword>
<reference evidence="2" key="3">
    <citation type="submission" date="2025-08" db="UniProtKB">
        <authorList>
            <consortium name="Ensembl"/>
        </authorList>
    </citation>
    <scope>IDENTIFICATION</scope>
    <source>
        <strain evidence="2">JP 163 A</strain>
    </source>
</reference>
<keyword evidence="1" id="KW-1133">Transmembrane helix</keyword>
<dbReference type="GO" id="GO:0005802">
    <property type="term" value="C:trans-Golgi network"/>
    <property type="evidence" value="ECO:0007669"/>
    <property type="project" value="TreeGrafter"/>
</dbReference>
<accession>A0A3B5Q9T7</accession>
<evidence type="ECO:0000313" key="3">
    <source>
        <dbReference type="Proteomes" id="UP000002852"/>
    </source>
</evidence>
<reference evidence="2" key="4">
    <citation type="submission" date="2025-09" db="UniProtKB">
        <authorList>
            <consortium name="Ensembl"/>
        </authorList>
    </citation>
    <scope>IDENTIFICATION</scope>
    <source>
        <strain evidence="2">JP 163 A</strain>
    </source>
</reference>
<dbReference type="PANTHER" id="PTHR15071:SF34">
    <property type="entry name" value="MRH DOMAIN-CONTAINING PROTEIN"/>
    <property type="match status" value="1"/>
</dbReference>
<sequence>MPVTFPLITFLQSRCSQPPVDGLGSMKPPAGLLSLSVCVSMLSSSPLPHLNPAGDPGCFKVNSCKCIMKDGSGVINLRSMGDADGFLGRLRAVPVDNTSMDTESLFSFSPCQVFSQPEDLNLPGGACSSVAACLIVRSPGARGHISRYVNYGMHEGNEFHYNQTLKTLTVFYFGERKHIFLLQGLSSQGPLHIWVESPCVCPNACAVGDLGLGTIFLIILSLSAAAYFILGSCALRPFQSSSGMQISPERSVWCMICYFCSETRPTPRSQNRTKHGDAAFTFYSPQTWNKLSEN</sequence>
<evidence type="ECO:0000256" key="1">
    <source>
        <dbReference type="SAM" id="Phobius"/>
    </source>
</evidence>
<protein>
    <submittedName>
        <fullName evidence="2">Uncharacterized protein</fullName>
    </submittedName>
</protein>
<keyword evidence="1" id="KW-0812">Transmembrane</keyword>
<dbReference type="GeneTree" id="ENSGT00990000203759"/>
<reference evidence="3" key="1">
    <citation type="submission" date="2012-01" db="EMBL/GenBank/DDBJ databases">
        <authorList>
            <person name="Walter R."/>
            <person name="Schartl M."/>
            <person name="Warren W."/>
        </authorList>
    </citation>
    <scope>NUCLEOTIDE SEQUENCE [LARGE SCALE GENOMIC DNA]</scope>
    <source>
        <strain evidence="3">JP 163 A</strain>
    </source>
</reference>
<dbReference type="Proteomes" id="UP000002852">
    <property type="component" value="Unassembled WGS sequence"/>
</dbReference>
<dbReference type="OMA" id="SVWCMIC"/>
<dbReference type="InParanoid" id="A0A3B5Q9T7"/>
<feature type="transmembrane region" description="Helical" evidence="1">
    <location>
        <begin position="210"/>
        <end position="230"/>
    </location>
</feature>
<proteinExistence type="predicted"/>
<dbReference type="AlphaFoldDB" id="A0A3B5Q9T7"/>
<keyword evidence="1" id="KW-0472">Membrane</keyword>
<dbReference type="Ensembl" id="ENSXMAT00000040801.1">
    <property type="protein sequence ID" value="ENSXMAP00000027657.1"/>
    <property type="gene ID" value="ENSXMAG00000027238.1"/>
</dbReference>